<sequence>MLSAAGACVAIALKIGLSSPAKSCTGRCACGVKLRNRLQECWSCQANWRPMARMFDSSLYKSMNFSTANRLKSCSALPARAFTVPAWALTLCMSAAAALFALSAHAQGVENPPPASSSGASEVSAAELPAPAPRYAANDLERAFGFMDGDRDGKVSRQEASGFRGVAKNFDRADTNQDGFLSREEFDTAMNYVKPK</sequence>
<evidence type="ECO:0000259" key="1">
    <source>
        <dbReference type="PROSITE" id="PS50222"/>
    </source>
</evidence>
<dbReference type="PROSITE" id="PS00018">
    <property type="entry name" value="EF_HAND_1"/>
    <property type="match status" value="1"/>
</dbReference>
<dbReference type="KEGG" id="pna:Pnap_0985"/>
<organism evidence="2 3">
    <name type="scientific">Polaromonas naphthalenivorans (strain CJ2)</name>
    <dbReference type="NCBI Taxonomy" id="365044"/>
    <lineage>
        <taxon>Bacteria</taxon>
        <taxon>Pseudomonadati</taxon>
        <taxon>Pseudomonadota</taxon>
        <taxon>Betaproteobacteria</taxon>
        <taxon>Burkholderiales</taxon>
        <taxon>Comamonadaceae</taxon>
        <taxon>Polaromonas</taxon>
    </lineage>
</organism>
<proteinExistence type="predicted"/>
<accession>A1VKX4</accession>
<dbReference type="HOGENOM" id="CLU_1389118_0_0_4"/>
<dbReference type="GO" id="GO:0005509">
    <property type="term" value="F:calcium ion binding"/>
    <property type="evidence" value="ECO:0007669"/>
    <property type="project" value="InterPro"/>
</dbReference>
<evidence type="ECO:0000313" key="3">
    <source>
        <dbReference type="Proteomes" id="UP000000644"/>
    </source>
</evidence>
<dbReference type="Gene3D" id="1.10.238.10">
    <property type="entry name" value="EF-hand"/>
    <property type="match status" value="1"/>
</dbReference>
<dbReference type="InterPro" id="IPR002048">
    <property type="entry name" value="EF_hand_dom"/>
</dbReference>
<name>A1VKX4_POLNA</name>
<dbReference type="STRING" id="365044.Pnap_0985"/>
<evidence type="ECO:0000313" key="2">
    <source>
        <dbReference type="EMBL" id="ABM36302.1"/>
    </source>
</evidence>
<reference evidence="3" key="1">
    <citation type="journal article" date="2009" name="Environ. Microbiol.">
        <title>The genome of Polaromonas naphthalenivorans strain CJ2, isolated from coal tar-contaminated sediment, reveals physiological and metabolic versatility and evolution through extensive horizontal gene transfer.</title>
        <authorList>
            <person name="Yagi J.M."/>
            <person name="Sims D."/>
            <person name="Brettin T."/>
            <person name="Bruce D."/>
            <person name="Madsen E.L."/>
        </authorList>
    </citation>
    <scope>NUCLEOTIDE SEQUENCE [LARGE SCALE GENOMIC DNA]</scope>
    <source>
        <strain evidence="3">CJ2</strain>
    </source>
</reference>
<dbReference type="PROSITE" id="PS50222">
    <property type="entry name" value="EF_HAND_2"/>
    <property type="match status" value="1"/>
</dbReference>
<dbReference type="Pfam" id="PF13202">
    <property type="entry name" value="EF-hand_5"/>
    <property type="match status" value="2"/>
</dbReference>
<keyword evidence="3" id="KW-1185">Reference proteome</keyword>
<dbReference type="OrthoDB" id="5461251at2"/>
<dbReference type="AlphaFoldDB" id="A1VKX4"/>
<dbReference type="Proteomes" id="UP000000644">
    <property type="component" value="Chromosome"/>
</dbReference>
<dbReference type="SUPFAM" id="SSF47473">
    <property type="entry name" value="EF-hand"/>
    <property type="match status" value="1"/>
</dbReference>
<protein>
    <submittedName>
        <fullName evidence="2">Putative signal transduction protein with EFhand domain</fullName>
    </submittedName>
</protein>
<dbReference type="EMBL" id="CP000529">
    <property type="protein sequence ID" value="ABM36302.1"/>
    <property type="molecule type" value="Genomic_DNA"/>
</dbReference>
<feature type="domain" description="EF-hand" evidence="1">
    <location>
        <begin position="170"/>
        <end position="196"/>
    </location>
</feature>
<dbReference type="InterPro" id="IPR011992">
    <property type="entry name" value="EF-hand-dom_pair"/>
</dbReference>
<dbReference type="InterPro" id="IPR018247">
    <property type="entry name" value="EF_Hand_1_Ca_BS"/>
</dbReference>
<gene>
    <name evidence="2" type="ordered locus">Pnap_0985</name>
</gene>